<evidence type="ECO:0000256" key="8">
    <source>
        <dbReference type="HAMAP-Rule" id="MF_00778"/>
    </source>
</evidence>
<dbReference type="InterPro" id="IPR036819">
    <property type="entry name" value="Subtilisin_inhibitor-like_sf"/>
</dbReference>
<feature type="signal peptide" evidence="8">
    <location>
        <begin position="1"/>
        <end position="29"/>
    </location>
</feature>
<feature type="domain" description="Subtilisin inhibitor" evidence="10">
    <location>
        <begin position="47"/>
        <end position="139"/>
    </location>
</feature>
<name>A0ABN0Y0W2_9ACTN</name>
<dbReference type="InterPro" id="IPR000691">
    <property type="entry name" value="Prot_inh_I16_SSI"/>
</dbReference>
<keyword evidence="5 8" id="KW-0646">Protease inhibitor</keyword>
<feature type="chain" id="PRO_5044935426" description="Probable subtilase-type protease inhibitor" evidence="8">
    <location>
        <begin position="30"/>
        <end position="153"/>
    </location>
</feature>
<feature type="disulfide bond" evidence="8">
    <location>
        <begin position="74"/>
        <end position="89"/>
    </location>
</feature>
<dbReference type="Gene3D" id="3.30.350.10">
    <property type="entry name" value="Subtilisin inhibitor-like"/>
    <property type="match status" value="1"/>
</dbReference>
<evidence type="ECO:0000256" key="1">
    <source>
        <dbReference type="ARBA" id="ARBA00004613"/>
    </source>
</evidence>
<evidence type="ECO:0000256" key="9">
    <source>
        <dbReference type="RuleBase" id="RU003471"/>
    </source>
</evidence>
<dbReference type="SUPFAM" id="SSF55399">
    <property type="entry name" value="Subtilisin inhibitor"/>
    <property type="match status" value="1"/>
</dbReference>
<comment type="function">
    <text evidence="8">Strong inhibitor of bacterial serine proteases such as subtilisin.</text>
</comment>
<dbReference type="EMBL" id="BAAABW010000039">
    <property type="protein sequence ID" value="GAA0379406.1"/>
    <property type="molecule type" value="Genomic_DNA"/>
</dbReference>
<evidence type="ECO:0000256" key="7">
    <source>
        <dbReference type="ARBA" id="ARBA00023157"/>
    </source>
</evidence>
<dbReference type="RefSeq" id="WP_301888498.1">
    <property type="nucleotide sequence ID" value="NZ_BAAABW010000039.1"/>
</dbReference>
<dbReference type="Pfam" id="PF00720">
    <property type="entry name" value="SSI"/>
    <property type="match status" value="1"/>
</dbReference>
<organism evidence="11 12">
    <name type="scientific">Streptomyces blastmyceticus</name>
    <dbReference type="NCBI Taxonomy" id="68180"/>
    <lineage>
        <taxon>Bacteria</taxon>
        <taxon>Bacillati</taxon>
        <taxon>Actinomycetota</taxon>
        <taxon>Actinomycetes</taxon>
        <taxon>Kitasatosporales</taxon>
        <taxon>Streptomycetaceae</taxon>
        <taxon>Streptomyces</taxon>
    </lineage>
</organism>
<comment type="similarity">
    <text evidence="2 8 9">Belongs to the protease inhibitor I16 (SSI) family.</text>
</comment>
<feature type="disulfide bond" evidence="8">
    <location>
        <begin position="111"/>
        <end position="141"/>
    </location>
</feature>
<dbReference type="Proteomes" id="UP001500063">
    <property type="component" value="Unassembled WGS sequence"/>
</dbReference>
<keyword evidence="8" id="KW-0732">Signal</keyword>
<gene>
    <name evidence="8" type="primary">sti</name>
    <name evidence="11" type="ORF">GCM10010319_67490</name>
</gene>
<comment type="caution">
    <text evidence="11">The sequence shown here is derived from an EMBL/GenBank/DDBJ whole genome shotgun (WGS) entry which is preliminary data.</text>
</comment>
<keyword evidence="12" id="KW-1185">Reference proteome</keyword>
<evidence type="ECO:0000259" key="10">
    <source>
        <dbReference type="Pfam" id="PF00720"/>
    </source>
</evidence>
<evidence type="ECO:0000256" key="3">
    <source>
        <dbReference type="ARBA" id="ARBA00011738"/>
    </source>
</evidence>
<evidence type="ECO:0000256" key="6">
    <source>
        <dbReference type="ARBA" id="ARBA00022900"/>
    </source>
</evidence>
<evidence type="ECO:0000313" key="11">
    <source>
        <dbReference type="EMBL" id="GAA0379406.1"/>
    </source>
</evidence>
<accession>A0ABN0Y0W2</accession>
<evidence type="ECO:0000313" key="12">
    <source>
        <dbReference type="Proteomes" id="UP001500063"/>
    </source>
</evidence>
<dbReference type="InterPro" id="IPR023549">
    <property type="entry name" value="Subtilisin_inhibitor"/>
</dbReference>
<reference evidence="11 12" key="1">
    <citation type="journal article" date="2019" name="Int. J. Syst. Evol. Microbiol.">
        <title>The Global Catalogue of Microorganisms (GCM) 10K type strain sequencing project: providing services to taxonomists for standard genome sequencing and annotation.</title>
        <authorList>
            <consortium name="The Broad Institute Genomics Platform"/>
            <consortium name="The Broad Institute Genome Sequencing Center for Infectious Disease"/>
            <person name="Wu L."/>
            <person name="Ma J."/>
        </authorList>
    </citation>
    <scope>NUCLEOTIDE SEQUENCE [LARGE SCALE GENOMIC DNA]</scope>
    <source>
        <strain evidence="11 12">JCM 4565</strain>
    </source>
</reference>
<evidence type="ECO:0000256" key="2">
    <source>
        <dbReference type="ARBA" id="ARBA00010472"/>
    </source>
</evidence>
<evidence type="ECO:0000256" key="4">
    <source>
        <dbReference type="ARBA" id="ARBA00022525"/>
    </source>
</evidence>
<sequence precursor="true">MRYITGGFALGAALALGGLVAAGTTAANAAPAPAAQTQSLFPTSLFAPSSLVLTIGQGENRDSSGVQRAVTLTCTPRANGSHPDAKSACDQLRAADGDFDKTIAFKADTFCTKEWNPIVVTAEGVWQGKRVSYEHTFANPCMKRAIQGTVFEF</sequence>
<comment type="subcellular location">
    <subcellularLocation>
        <location evidence="1 8">Secreted</location>
    </subcellularLocation>
</comment>
<protein>
    <recommendedName>
        <fullName evidence="8">Probable subtilase-type protease inhibitor</fullName>
    </recommendedName>
</protein>
<dbReference type="HAMAP" id="MF_00778">
    <property type="entry name" value="SSI"/>
    <property type="match status" value="1"/>
</dbReference>
<dbReference type="PRINTS" id="PR00294">
    <property type="entry name" value="SSBTLNINHBTR"/>
</dbReference>
<comment type="subunit">
    <text evidence="3 8">Homodimer.</text>
</comment>
<keyword evidence="7 8" id="KW-1015">Disulfide bond</keyword>
<feature type="site" description="Reactive bond" evidence="8">
    <location>
        <begin position="113"/>
        <end position="114"/>
    </location>
</feature>
<keyword evidence="6 8" id="KW-0722">Serine protease inhibitor</keyword>
<keyword evidence="4 8" id="KW-0964">Secreted</keyword>
<evidence type="ECO:0000256" key="5">
    <source>
        <dbReference type="ARBA" id="ARBA00022690"/>
    </source>
</evidence>
<dbReference type="PROSITE" id="PS00999">
    <property type="entry name" value="SSI"/>
    <property type="match status" value="1"/>
</dbReference>
<proteinExistence type="inferred from homology"/>
<dbReference type="InterPro" id="IPR020054">
    <property type="entry name" value="Prot_inh_SSI_I16_CS"/>
</dbReference>